<evidence type="ECO:0000313" key="2">
    <source>
        <dbReference type="Proteomes" id="UP000278288"/>
    </source>
</evidence>
<dbReference type="KEGG" id="cnk:EG343_07915"/>
<organism evidence="1 2">
    <name type="scientific">Chryseobacterium nakagawai</name>
    <dbReference type="NCBI Taxonomy" id="1241982"/>
    <lineage>
        <taxon>Bacteria</taxon>
        <taxon>Pseudomonadati</taxon>
        <taxon>Bacteroidota</taxon>
        <taxon>Flavobacteriia</taxon>
        <taxon>Flavobacteriales</taxon>
        <taxon>Weeksellaceae</taxon>
        <taxon>Chryseobacterium group</taxon>
        <taxon>Chryseobacterium</taxon>
    </lineage>
</organism>
<proteinExistence type="predicted"/>
<sequence>MEKFTIYANNFLNQNIQGYYHTIYTGMNNPGNPDYINDLKNTFNNFSLDKLNKAAQQLENVLMNDLQLISNSLDLPNITVCVVPRAKVNYSINQLRFKSTVKNVINRIDDFVDGTEYITRYQDTMTTHLKNLNLTNYTNNGSEPFPGITNETCRFSNFITNSNILLIDDIYTSSINIDEDAIQALYDNGARSVFFYSIGYRG</sequence>
<gene>
    <name evidence="1" type="ORF">EG343_07915</name>
</gene>
<protein>
    <submittedName>
        <fullName evidence="1">Amidophosphoribosyltransferase</fullName>
    </submittedName>
</protein>
<accession>A0AAD0YL76</accession>
<dbReference type="RefSeq" id="WP_123857274.1">
    <property type="nucleotide sequence ID" value="NZ_CP033923.1"/>
</dbReference>
<dbReference type="Proteomes" id="UP000278288">
    <property type="component" value="Chromosome"/>
</dbReference>
<dbReference type="AlphaFoldDB" id="A0AAD0YL76"/>
<evidence type="ECO:0000313" key="1">
    <source>
        <dbReference type="EMBL" id="AZA90549.1"/>
    </source>
</evidence>
<dbReference type="EMBL" id="CP033923">
    <property type="protein sequence ID" value="AZA90549.1"/>
    <property type="molecule type" value="Genomic_DNA"/>
</dbReference>
<name>A0AAD0YL76_CHRNA</name>
<reference evidence="1 2" key="1">
    <citation type="submission" date="2018-11" db="EMBL/GenBank/DDBJ databases">
        <title>Proposal to divide the Flavobacteriaceae and reorganize its genera based on Amino Acid Identity values calculated from whole genome sequences.</title>
        <authorList>
            <person name="Nicholson A.C."/>
            <person name="Gulvik C.A."/>
            <person name="Whitney A.M."/>
            <person name="Humrighouse B.W."/>
            <person name="Bell M."/>
            <person name="Holmes B."/>
            <person name="Steigerwalt A.G."/>
            <person name="Villarma A."/>
            <person name="Sheth M."/>
            <person name="Batra D."/>
            <person name="Pryor J."/>
            <person name="Bernardet J.-F."/>
            <person name="Hugo C."/>
            <person name="Kampfer P."/>
            <person name="Newman J."/>
            <person name="McQuiston J.R."/>
        </authorList>
    </citation>
    <scope>NUCLEOTIDE SEQUENCE [LARGE SCALE GENOMIC DNA]</scope>
    <source>
        <strain evidence="1 2">G0041</strain>
    </source>
</reference>
<keyword evidence="2" id="KW-1185">Reference proteome</keyword>